<proteinExistence type="inferred from homology"/>
<sequence length="129" mass="13989">MRGSRPFAAASARPQRTCRSRQPAVRAAKEGIHPEVFEEAKVFCNGEEVLTVSGTKAKYVVDVWSGNHPFYLGGTEMMLSDEGRVNKFNSRYGGLGAYGKPGPVTPGGDKKLEYKKPMPGKKGKGKGKK</sequence>
<keyword evidence="2 4" id="KW-0689">Ribosomal protein</keyword>
<dbReference type="GO" id="GO:0003735">
    <property type="term" value="F:structural constituent of ribosome"/>
    <property type="evidence" value="ECO:0007669"/>
    <property type="project" value="InterPro"/>
</dbReference>
<dbReference type="InterPro" id="IPR034704">
    <property type="entry name" value="Ribosomal_bL28/bL31-like_sf"/>
</dbReference>
<dbReference type="GO" id="GO:1990904">
    <property type="term" value="C:ribonucleoprotein complex"/>
    <property type="evidence" value="ECO:0007669"/>
    <property type="project" value="UniProtKB-KW"/>
</dbReference>
<evidence type="ECO:0000256" key="2">
    <source>
        <dbReference type="ARBA" id="ARBA00022980"/>
    </source>
</evidence>
<dbReference type="GO" id="GO:0005840">
    <property type="term" value="C:ribosome"/>
    <property type="evidence" value="ECO:0007669"/>
    <property type="project" value="UniProtKB-KW"/>
</dbReference>
<keyword evidence="7" id="KW-1185">Reference proteome</keyword>
<dbReference type="EMBL" id="JALJOU010000083">
    <property type="protein sequence ID" value="KAK9822806.1"/>
    <property type="molecule type" value="Genomic_DNA"/>
</dbReference>
<dbReference type="Gene3D" id="4.10.830.30">
    <property type="entry name" value="Ribosomal protein L31"/>
    <property type="match status" value="1"/>
</dbReference>
<evidence type="ECO:0000313" key="6">
    <source>
        <dbReference type="EMBL" id="KAK9822806.1"/>
    </source>
</evidence>
<dbReference type="PANTHER" id="PTHR33280">
    <property type="entry name" value="50S RIBOSOMAL PROTEIN L31, CHLOROPLASTIC"/>
    <property type="match status" value="1"/>
</dbReference>
<dbReference type="AlphaFoldDB" id="A0AAW1QMS1"/>
<keyword evidence="3 4" id="KW-0687">Ribonucleoprotein</keyword>
<dbReference type="Proteomes" id="UP001445335">
    <property type="component" value="Unassembled WGS sequence"/>
</dbReference>
<dbReference type="SUPFAM" id="SSF143800">
    <property type="entry name" value="L28p-like"/>
    <property type="match status" value="1"/>
</dbReference>
<dbReference type="InterPro" id="IPR002150">
    <property type="entry name" value="Ribosomal_bL31"/>
</dbReference>
<dbReference type="PANTHER" id="PTHR33280:SF1">
    <property type="entry name" value="LARGE RIBOSOMAL SUBUNIT PROTEIN BL31C"/>
    <property type="match status" value="1"/>
</dbReference>
<dbReference type="Pfam" id="PF01197">
    <property type="entry name" value="Ribosomal_L31"/>
    <property type="match status" value="1"/>
</dbReference>
<evidence type="ECO:0000256" key="1">
    <source>
        <dbReference type="ARBA" id="ARBA00009296"/>
    </source>
</evidence>
<name>A0AAW1QMS1_9CHLO</name>
<comment type="similarity">
    <text evidence="1">Belongs to the bacterial ribosomal protein bL31 family. Type A subfamily.</text>
</comment>
<feature type="region of interest" description="Disordered" evidence="5">
    <location>
        <begin position="1"/>
        <end position="28"/>
    </location>
</feature>
<dbReference type="PRINTS" id="PR01249">
    <property type="entry name" value="RIBOSOMALL31"/>
</dbReference>
<protein>
    <recommendedName>
        <fullName evidence="4">50S ribosomal protein L31</fullName>
    </recommendedName>
</protein>
<dbReference type="NCBIfam" id="NF001809">
    <property type="entry name" value="PRK00528.1"/>
    <property type="match status" value="1"/>
</dbReference>
<evidence type="ECO:0000256" key="5">
    <source>
        <dbReference type="SAM" id="MobiDB-lite"/>
    </source>
</evidence>
<comment type="caution">
    <text evidence="6">The sequence shown here is derived from an EMBL/GenBank/DDBJ whole genome shotgun (WGS) entry which is preliminary data.</text>
</comment>
<dbReference type="InterPro" id="IPR042105">
    <property type="entry name" value="Ribosomal_bL31_sf"/>
</dbReference>
<dbReference type="NCBIfam" id="TIGR00105">
    <property type="entry name" value="L31"/>
    <property type="match status" value="1"/>
</dbReference>
<evidence type="ECO:0000256" key="3">
    <source>
        <dbReference type="ARBA" id="ARBA00023274"/>
    </source>
</evidence>
<feature type="compositionally biased region" description="Basic residues" evidence="5">
    <location>
        <begin position="118"/>
        <end position="129"/>
    </location>
</feature>
<evidence type="ECO:0000313" key="7">
    <source>
        <dbReference type="Proteomes" id="UP001445335"/>
    </source>
</evidence>
<dbReference type="GO" id="GO:0006412">
    <property type="term" value="P:translation"/>
    <property type="evidence" value="ECO:0007669"/>
    <property type="project" value="InterPro"/>
</dbReference>
<evidence type="ECO:0000256" key="4">
    <source>
        <dbReference type="RuleBase" id="RU000564"/>
    </source>
</evidence>
<accession>A0AAW1QMS1</accession>
<gene>
    <name evidence="6" type="ORF">WJX81_000372</name>
</gene>
<feature type="region of interest" description="Disordered" evidence="5">
    <location>
        <begin position="92"/>
        <end position="129"/>
    </location>
</feature>
<organism evidence="6 7">
    <name type="scientific">Elliptochloris bilobata</name>
    <dbReference type="NCBI Taxonomy" id="381761"/>
    <lineage>
        <taxon>Eukaryota</taxon>
        <taxon>Viridiplantae</taxon>
        <taxon>Chlorophyta</taxon>
        <taxon>core chlorophytes</taxon>
        <taxon>Trebouxiophyceae</taxon>
        <taxon>Trebouxiophyceae incertae sedis</taxon>
        <taxon>Elliptochloris clade</taxon>
        <taxon>Elliptochloris</taxon>
    </lineage>
</organism>
<reference evidence="6 7" key="1">
    <citation type="journal article" date="2024" name="Nat. Commun.">
        <title>Phylogenomics reveals the evolutionary origins of lichenization in chlorophyte algae.</title>
        <authorList>
            <person name="Puginier C."/>
            <person name="Libourel C."/>
            <person name="Otte J."/>
            <person name="Skaloud P."/>
            <person name="Haon M."/>
            <person name="Grisel S."/>
            <person name="Petersen M."/>
            <person name="Berrin J.G."/>
            <person name="Delaux P.M."/>
            <person name="Dal Grande F."/>
            <person name="Keller J."/>
        </authorList>
    </citation>
    <scope>NUCLEOTIDE SEQUENCE [LARGE SCALE GENOMIC DNA]</scope>
    <source>
        <strain evidence="6 7">SAG 245.80</strain>
    </source>
</reference>